<reference evidence="3" key="1">
    <citation type="journal article" date="2019" name="Int. J. Syst. Evol. Microbiol.">
        <title>The Global Catalogue of Microorganisms (GCM) 10K type strain sequencing project: providing services to taxonomists for standard genome sequencing and annotation.</title>
        <authorList>
            <consortium name="The Broad Institute Genomics Platform"/>
            <consortium name="The Broad Institute Genome Sequencing Center for Infectious Disease"/>
            <person name="Wu L."/>
            <person name="Ma J."/>
        </authorList>
    </citation>
    <scope>NUCLEOTIDE SEQUENCE [LARGE SCALE GENOMIC DNA]</scope>
    <source>
        <strain evidence="3">NBRC 15640</strain>
    </source>
</reference>
<accession>A0AAV5NN84</accession>
<dbReference type="InterPro" id="IPR029063">
    <property type="entry name" value="SAM-dependent_MTases_sf"/>
</dbReference>
<gene>
    <name evidence="2" type="ORF">GCM10007932_10830</name>
</gene>
<dbReference type="RefSeq" id="WP_126610244.1">
    <property type="nucleotide sequence ID" value="NZ_AP025144.1"/>
</dbReference>
<feature type="domain" description="Methyltransferase" evidence="1">
    <location>
        <begin position="113"/>
        <end position="231"/>
    </location>
</feature>
<keyword evidence="2" id="KW-0808">Transferase</keyword>
<dbReference type="InterPro" id="IPR025714">
    <property type="entry name" value="Methyltranfer_dom"/>
</dbReference>
<dbReference type="GO" id="GO:0008168">
    <property type="term" value="F:methyltransferase activity"/>
    <property type="evidence" value="ECO:0007669"/>
    <property type="project" value="UniProtKB-KW"/>
</dbReference>
<dbReference type="Proteomes" id="UP001156690">
    <property type="component" value="Unassembled WGS sequence"/>
</dbReference>
<keyword evidence="2" id="KW-0489">Methyltransferase</keyword>
<dbReference type="Pfam" id="PF13679">
    <property type="entry name" value="Methyltransf_32"/>
    <property type="match status" value="1"/>
</dbReference>
<evidence type="ECO:0000259" key="1">
    <source>
        <dbReference type="Pfam" id="PF13679"/>
    </source>
</evidence>
<dbReference type="GO" id="GO:0032259">
    <property type="term" value="P:methylation"/>
    <property type="evidence" value="ECO:0007669"/>
    <property type="project" value="UniProtKB-KW"/>
</dbReference>
<evidence type="ECO:0000313" key="3">
    <source>
        <dbReference type="Proteomes" id="UP001156690"/>
    </source>
</evidence>
<evidence type="ECO:0000313" key="2">
    <source>
        <dbReference type="EMBL" id="GLQ71723.1"/>
    </source>
</evidence>
<dbReference type="SUPFAM" id="SSF53335">
    <property type="entry name" value="S-adenosyl-L-methionine-dependent methyltransferases"/>
    <property type="match status" value="1"/>
</dbReference>
<dbReference type="PANTHER" id="PTHR13369:SF0">
    <property type="entry name" value="GLUTATHIONE S-TRANSFERASE C-TERMINAL DOMAIN-CONTAINING PROTEIN"/>
    <property type="match status" value="1"/>
</dbReference>
<name>A0AAV5NN84_9VIBR</name>
<dbReference type="AlphaFoldDB" id="A0AAV5NN84"/>
<comment type="caution">
    <text evidence="2">The sequence shown here is derived from an EMBL/GenBank/DDBJ whole genome shotgun (WGS) entry which is preliminary data.</text>
</comment>
<keyword evidence="3" id="KW-1185">Reference proteome</keyword>
<dbReference type="PANTHER" id="PTHR13369">
    <property type="match status" value="1"/>
</dbReference>
<proteinExistence type="predicted"/>
<dbReference type="EMBL" id="BSNX01000008">
    <property type="protein sequence ID" value="GLQ71723.1"/>
    <property type="molecule type" value="Genomic_DNA"/>
</dbReference>
<sequence>MNKTFQKISSLLALYDNEWRFQPFHMSDCADFPWDLNYPNLTPWLRGLSEAEIISLKANTPRLVKEISRFIPDVAYLHELSYLKRLTPSELTKLSRGSEAGIPGRKLNQIRLMSDACLKGNAGGEWLEWCSGKGFLGQLLASNSTMPVTSFEWQEALCNSGQALADKKGLAMRFVQGDALTKSASLIMKPNQHAVALHACGDLHVNLIKRGCEVGISEFSISPCCYHLIQSDCYLPLSSEGIENDMKLTKAELRIPLQATVTGGERVHRHRFEEMSYRLGLDSFLKEQKGHLNYTAIPSIKKSMLSGGFEAFCLWADKEKNLELGSINFAYWNQRGEERFWQMERLSLIQQVFQRPLELWLVLDRALYLEENGYLVSVNEFCPEEDTPRNILIQAKKRPA</sequence>
<organism evidence="2 3">
    <name type="scientific">Vibrio penaeicida</name>
    <dbReference type="NCBI Taxonomy" id="104609"/>
    <lineage>
        <taxon>Bacteria</taxon>
        <taxon>Pseudomonadati</taxon>
        <taxon>Pseudomonadota</taxon>
        <taxon>Gammaproteobacteria</taxon>
        <taxon>Vibrionales</taxon>
        <taxon>Vibrionaceae</taxon>
        <taxon>Vibrio</taxon>
    </lineage>
</organism>
<protein>
    <submittedName>
        <fullName evidence="2">SAM-dependent methyltransferase</fullName>
    </submittedName>
</protein>